<dbReference type="EMBL" id="KZ303495">
    <property type="protein sequence ID" value="PIA17260.1"/>
    <property type="molecule type" value="Genomic_DNA"/>
</dbReference>
<dbReference type="Proteomes" id="UP000242474">
    <property type="component" value="Unassembled WGS sequence"/>
</dbReference>
<feature type="active site" evidence="7">
    <location>
        <position position="147"/>
    </location>
</feature>
<proteinExistence type="inferred from homology"/>
<dbReference type="EC" id="3.1.1.-" evidence="6"/>
<accession>A0A2G5BE15</accession>
<feature type="domain" description="AB hydrolase-1" evidence="8">
    <location>
        <begin position="68"/>
        <end position="309"/>
    </location>
</feature>
<dbReference type="STRING" id="763665.A0A2G5BE15"/>
<evidence type="ECO:0000256" key="4">
    <source>
        <dbReference type="ARBA" id="ARBA00022801"/>
    </source>
</evidence>
<reference evidence="9 10" key="1">
    <citation type="journal article" date="2015" name="Genome Biol. Evol.">
        <title>Phylogenomic analyses indicate that early fungi evolved digesting cell walls of algal ancestors of land plants.</title>
        <authorList>
            <person name="Chang Y."/>
            <person name="Wang S."/>
            <person name="Sekimoto S."/>
            <person name="Aerts A.L."/>
            <person name="Choi C."/>
            <person name="Clum A."/>
            <person name="LaButti K.M."/>
            <person name="Lindquist E.A."/>
            <person name="Yee Ngan C."/>
            <person name="Ohm R.A."/>
            <person name="Salamov A.A."/>
            <person name="Grigoriev I.V."/>
            <person name="Spatafora J.W."/>
            <person name="Berbee M.L."/>
        </authorList>
    </citation>
    <scope>NUCLEOTIDE SEQUENCE [LARGE SCALE GENOMIC DNA]</scope>
    <source>
        <strain evidence="9 10">NRRL 1564</strain>
    </source>
</reference>
<evidence type="ECO:0000313" key="10">
    <source>
        <dbReference type="Proteomes" id="UP000242474"/>
    </source>
</evidence>
<dbReference type="SUPFAM" id="SSF53474">
    <property type="entry name" value="alpha/beta-Hydrolases"/>
    <property type="match status" value="1"/>
</dbReference>
<evidence type="ECO:0000256" key="5">
    <source>
        <dbReference type="ARBA" id="ARBA00049203"/>
    </source>
</evidence>
<organism evidence="9 10">
    <name type="scientific">Coemansia reversa (strain ATCC 12441 / NRRL 1564)</name>
    <dbReference type="NCBI Taxonomy" id="763665"/>
    <lineage>
        <taxon>Eukaryota</taxon>
        <taxon>Fungi</taxon>
        <taxon>Fungi incertae sedis</taxon>
        <taxon>Zoopagomycota</taxon>
        <taxon>Kickxellomycotina</taxon>
        <taxon>Kickxellomycetes</taxon>
        <taxon>Kickxellales</taxon>
        <taxon>Kickxellaceae</taxon>
        <taxon>Coemansia</taxon>
    </lineage>
</organism>
<dbReference type="PIRSF" id="PIRSF022950">
    <property type="entry name" value="PPase_methylesterase_euk"/>
    <property type="match status" value="1"/>
</dbReference>
<evidence type="ECO:0000256" key="1">
    <source>
        <dbReference type="ARBA" id="ARBA00008645"/>
    </source>
</evidence>
<gene>
    <name evidence="9" type="ORF">COEREDRAFT_80605</name>
</gene>
<dbReference type="Gene3D" id="3.40.50.1820">
    <property type="entry name" value="alpha/beta hydrolase"/>
    <property type="match status" value="1"/>
</dbReference>
<dbReference type="InterPro" id="IPR029058">
    <property type="entry name" value="AB_hydrolase_fold"/>
</dbReference>
<keyword evidence="10" id="KW-1185">Reference proteome</keyword>
<evidence type="ECO:0000313" key="9">
    <source>
        <dbReference type="EMBL" id="PIA17260.1"/>
    </source>
</evidence>
<dbReference type="GO" id="GO:0051723">
    <property type="term" value="F:protein methylesterase activity"/>
    <property type="evidence" value="ECO:0007669"/>
    <property type="project" value="UniProtKB-EC"/>
</dbReference>
<dbReference type="AlphaFoldDB" id="A0A2G5BE15"/>
<evidence type="ECO:0000256" key="6">
    <source>
        <dbReference type="PIRNR" id="PIRNR022950"/>
    </source>
</evidence>
<comment type="similarity">
    <text evidence="1 6">Belongs to the AB hydrolase superfamily.</text>
</comment>
<name>A0A2G5BE15_COERN</name>
<evidence type="ECO:0000256" key="3">
    <source>
        <dbReference type="ARBA" id="ARBA00022487"/>
    </source>
</evidence>
<feature type="active site" evidence="7">
    <location>
        <position position="297"/>
    </location>
</feature>
<keyword evidence="4 6" id="KW-0378">Hydrolase</keyword>
<sequence length="328" mass="36508">MDFRQNIFRARNLKLPPLEPSTFTKTESNKLPSPLPWSDYFEEKRTVDYNDTHFNVYVSGLGNEGPIFVLLHGAGHSGLTFGLTAKHIHAADPHSFTVVAVDARAHGDTVGENEENLCLERIVDDLAGVFNILFPDNKRDVVVIGHSMGGAVAARVVKERRITNVLGLVLIDIVEGSAMDSLSAIPTFINARPRSFASIGSAIQWHIDSEAVQNLESARLSVPSLVTSRGNVWTWRTQLLPTEKFWRGWYEGLSQTFVKAPTAKLLILAGTDRLDKELLIAQMQGKFQLELLPAAGHTIQEDLPQRVADLIVSFWKRNQRLNIPALRL</sequence>
<dbReference type="PANTHER" id="PTHR14189">
    <property type="entry name" value="PROTEIN PHOSPHATASE METHYLESTERASE-1 RELATED"/>
    <property type="match status" value="1"/>
</dbReference>
<protein>
    <recommendedName>
        <fullName evidence="2 6">Protein phosphatase methylesterase 1</fullName>
        <shortName evidence="6">PME-1</shortName>
        <ecNumber evidence="6">3.1.1.-</ecNumber>
    </recommendedName>
</protein>
<dbReference type="InterPro" id="IPR000073">
    <property type="entry name" value="AB_hydrolase_1"/>
</dbReference>
<evidence type="ECO:0000256" key="2">
    <source>
        <dbReference type="ARBA" id="ARBA00020672"/>
    </source>
</evidence>
<dbReference type="InterPro" id="IPR016812">
    <property type="entry name" value="PPase_methylesterase_euk"/>
</dbReference>
<evidence type="ECO:0000259" key="8">
    <source>
        <dbReference type="Pfam" id="PF12697"/>
    </source>
</evidence>
<evidence type="ECO:0000256" key="7">
    <source>
        <dbReference type="PIRSR" id="PIRSR022950-1"/>
    </source>
</evidence>
<comment type="function">
    <text evidence="6">Demethylates proteins that have been reversibly carboxymethylated.</text>
</comment>
<dbReference type="PANTHER" id="PTHR14189:SF0">
    <property type="entry name" value="PROTEIN PHOSPHATASE METHYLESTERASE 1"/>
    <property type="match status" value="1"/>
</dbReference>
<feature type="active site" evidence="7">
    <location>
        <position position="172"/>
    </location>
</feature>
<dbReference type="OrthoDB" id="194865at2759"/>
<comment type="catalytic activity">
    <reaction evidence="5">
        <text>[phosphatase 2A protein]-C-terminal L-leucine methyl ester + H2O = [phosphatase 2A protein]-C-terminal L-leucine + methanol + H(+)</text>
        <dbReference type="Rhea" id="RHEA:48548"/>
        <dbReference type="Rhea" id="RHEA-COMP:12134"/>
        <dbReference type="Rhea" id="RHEA-COMP:12135"/>
        <dbReference type="ChEBI" id="CHEBI:15377"/>
        <dbReference type="ChEBI" id="CHEBI:15378"/>
        <dbReference type="ChEBI" id="CHEBI:17790"/>
        <dbReference type="ChEBI" id="CHEBI:90516"/>
        <dbReference type="ChEBI" id="CHEBI:90517"/>
        <dbReference type="EC" id="3.1.1.89"/>
    </reaction>
</comment>
<dbReference type="Pfam" id="PF12697">
    <property type="entry name" value="Abhydrolase_6"/>
    <property type="match status" value="1"/>
</dbReference>
<keyword evidence="3 6" id="KW-0719">Serine esterase</keyword>